<evidence type="ECO:0000256" key="4">
    <source>
        <dbReference type="RuleBase" id="RU361153"/>
    </source>
</evidence>
<feature type="domain" description="Glycoside hydrolase family 5" evidence="6">
    <location>
        <begin position="76"/>
        <end position="338"/>
    </location>
</feature>
<dbReference type="Pfam" id="PF00150">
    <property type="entry name" value="Cellulase"/>
    <property type="match status" value="1"/>
</dbReference>
<keyword evidence="5" id="KW-0732">Signal</keyword>
<organism evidence="7 8">
    <name type="scientific">Podospora anserina (strain S / ATCC MYA-4624 / DSM 980 / FGSC 10383)</name>
    <name type="common">Pleurage anserina</name>
    <dbReference type="NCBI Taxonomy" id="515849"/>
    <lineage>
        <taxon>Eukaryota</taxon>
        <taxon>Fungi</taxon>
        <taxon>Dikarya</taxon>
        <taxon>Ascomycota</taxon>
        <taxon>Pezizomycotina</taxon>
        <taxon>Sordariomycetes</taxon>
        <taxon>Sordariomycetidae</taxon>
        <taxon>Sordariales</taxon>
        <taxon>Podosporaceae</taxon>
        <taxon>Podospora</taxon>
        <taxon>Podospora anserina</taxon>
    </lineage>
</organism>
<feature type="signal peptide" evidence="5">
    <location>
        <begin position="1"/>
        <end position="16"/>
    </location>
</feature>
<dbReference type="SUPFAM" id="SSF51445">
    <property type="entry name" value="(Trans)glycosidases"/>
    <property type="match status" value="1"/>
</dbReference>
<evidence type="ECO:0000256" key="3">
    <source>
        <dbReference type="ARBA" id="ARBA00023295"/>
    </source>
</evidence>
<dbReference type="AlphaFoldDB" id="A0A090CRX7"/>
<dbReference type="Proteomes" id="UP000001197">
    <property type="component" value="Chromosome 5"/>
</dbReference>
<feature type="chain" id="PRO_5001853699" evidence="5">
    <location>
        <begin position="17"/>
        <end position="461"/>
    </location>
</feature>
<dbReference type="InterPro" id="IPR001547">
    <property type="entry name" value="Glyco_hydro_5"/>
</dbReference>
<evidence type="ECO:0000256" key="5">
    <source>
        <dbReference type="SAM" id="SignalP"/>
    </source>
</evidence>
<dbReference type="eggNOG" id="ENOG502QUKB">
    <property type="taxonomic scope" value="Eukaryota"/>
</dbReference>
<dbReference type="PANTHER" id="PTHR31263:SF0">
    <property type="entry name" value="CELLULASE FAMILY PROTEIN (AFU_ORTHOLOGUE AFUA_5G14560)"/>
    <property type="match status" value="1"/>
</dbReference>
<sequence length="461" mass="51965">MKIVSMFLALASLTQAAPSHQNQYQNDLSNRQAGSWPFGPFVTSAGKIRDTTGENIVYAGTNWPGHGEVMIPEGLQYQSIEYIVTKIKSIGMNVIRLTFAIEMVDQIYANNGQDITIQRAFTQALGQANGTRILNQVLAKNPQFTASTTRLQVFDAVAAELGRQQIYGRNWAGLVSIGLRNEPREPTNNNALRSSSYNWQSLYNFHKQGASAVSKANPALLIFLSGINYDTTVAPFFDGSTLSPGNTRFYLSDFPGYANKLVLEVHNYETGINSCSSLQYNLFNKGFKAMTSEAKIQFPVLLTEFGFAMDANTWRGTYATCLASYLPSQKAGWTIWVLAGSYYVREGIQDYDEGWGLLTRDWREWRSQGMPKMRPRVRTTTAIQNVYHSFYWFAADPPPLGEGPWFGFVEDFFENDEAVSPVREVLYICAGVRSERCRRWQFWCLSDLVRFTLPCRCKANS</sequence>
<dbReference type="InParanoid" id="A0A090CRX7"/>
<protein>
    <submittedName>
        <fullName evidence="7">Glycoside Hydrolase Family 5</fullName>
    </submittedName>
</protein>
<evidence type="ECO:0000256" key="1">
    <source>
        <dbReference type="ARBA" id="ARBA00005641"/>
    </source>
</evidence>
<evidence type="ECO:0000313" key="8">
    <source>
        <dbReference type="Proteomes" id="UP000001197"/>
    </source>
</evidence>
<dbReference type="Gene3D" id="3.20.20.80">
    <property type="entry name" value="Glycosidases"/>
    <property type="match status" value="1"/>
</dbReference>
<dbReference type="EMBL" id="FO904940">
    <property type="protein sequence ID" value="CDP29209.1"/>
    <property type="molecule type" value="Genomic_DNA"/>
</dbReference>
<keyword evidence="3 4" id="KW-0326">Glycosidase</keyword>
<keyword evidence="8" id="KW-1185">Reference proteome</keyword>
<keyword evidence="2 4" id="KW-0378">Hydrolase</keyword>
<dbReference type="GO" id="GO:0000272">
    <property type="term" value="P:polysaccharide catabolic process"/>
    <property type="evidence" value="ECO:0007669"/>
    <property type="project" value="InterPro"/>
</dbReference>
<accession>A0A090CRX7</accession>
<dbReference type="PANTHER" id="PTHR31263">
    <property type="entry name" value="CELLULASE FAMILY PROTEIN (AFU_ORTHOLOGUE AFUA_5G14560)"/>
    <property type="match status" value="1"/>
</dbReference>
<dbReference type="GO" id="GO:0004553">
    <property type="term" value="F:hydrolase activity, hydrolyzing O-glycosyl compounds"/>
    <property type="evidence" value="ECO:0007669"/>
    <property type="project" value="InterPro"/>
</dbReference>
<reference evidence="8" key="2">
    <citation type="journal article" date="2014" name="Genetics">
        <title>Maintaining two mating types: Structure of the mating type locus and its role in heterokaryosis in Podospora anserina.</title>
        <authorList>
            <person name="Grognet P."/>
            <person name="Bidard F."/>
            <person name="Kuchly C."/>
            <person name="Tong L.C.H."/>
            <person name="Coppin E."/>
            <person name="Benkhali J.A."/>
            <person name="Couloux A."/>
            <person name="Wincker P."/>
            <person name="Debuchy R."/>
            <person name="Silar P."/>
        </authorList>
    </citation>
    <scope>GENOME REANNOTATION</scope>
    <source>
        <strain evidence="8">S / ATCC MYA-4624 / DSM 980 / FGSC 10383</strain>
    </source>
</reference>
<evidence type="ECO:0000313" key="7">
    <source>
        <dbReference type="EMBL" id="CDP29209.1"/>
    </source>
</evidence>
<dbReference type="InterPro" id="IPR017853">
    <property type="entry name" value="GH"/>
</dbReference>
<name>A0A090CRX7_PODAN</name>
<proteinExistence type="inferred from homology"/>
<comment type="similarity">
    <text evidence="1 4">Belongs to the glycosyl hydrolase 5 (cellulase A) family.</text>
</comment>
<evidence type="ECO:0000259" key="6">
    <source>
        <dbReference type="Pfam" id="PF00150"/>
    </source>
</evidence>
<evidence type="ECO:0000256" key="2">
    <source>
        <dbReference type="ARBA" id="ARBA00022801"/>
    </source>
</evidence>
<reference evidence="7 8" key="1">
    <citation type="journal article" date="2008" name="Genome Biol.">
        <title>The genome sequence of the model ascomycete fungus Podospora anserina.</title>
        <authorList>
            <person name="Espagne E."/>
            <person name="Lespinet O."/>
            <person name="Malagnac F."/>
            <person name="Da Silva C."/>
            <person name="Jaillon O."/>
            <person name="Porcel B.M."/>
            <person name="Couloux A."/>
            <person name="Aury J.-M."/>
            <person name="Segurens B."/>
            <person name="Poulain J."/>
            <person name="Anthouard V."/>
            <person name="Grossetete S."/>
            <person name="Khalili H."/>
            <person name="Coppin E."/>
            <person name="Dequard-Chablat M."/>
            <person name="Picard M."/>
            <person name="Contamine V."/>
            <person name="Arnaise S."/>
            <person name="Bourdais A."/>
            <person name="Berteaux-Lecellier V."/>
            <person name="Gautheret D."/>
            <person name="de Vries R.P."/>
            <person name="Battaglia E."/>
            <person name="Coutinho P.M."/>
            <person name="Danchin E.G.J."/>
            <person name="Henrissat B."/>
            <person name="El Khoury R."/>
            <person name="Sainsard-Chanet A."/>
            <person name="Boivin A."/>
            <person name="Pinan-Lucarre B."/>
            <person name="Sellem C.H."/>
            <person name="Debuchy R."/>
            <person name="Wincker P."/>
            <person name="Weissenbach J."/>
            <person name="Silar P."/>
        </authorList>
    </citation>
    <scope>NUCLEOTIDE SEQUENCE [LARGE SCALE GENOMIC DNA]</scope>
    <source>
        <strain evidence="8">S / ATCC MYA-4624 / DSM 980 / FGSC 10383</strain>
    </source>
</reference>